<keyword evidence="5" id="KW-1185">Reference proteome</keyword>
<dbReference type="InterPro" id="IPR013430">
    <property type="entry name" value="Toxin_antidote_HigA"/>
</dbReference>
<proteinExistence type="predicted"/>
<dbReference type="Gene3D" id="1.10.260.40">
    <property type="entry name" value="lambda repressor-like DNA-binding domains"/>
    <property type="match status" value="1"/>
</dbReference>
<dbReference type="PROSITE" id="PS50943">
    <property type="entry name" value="HTH_CROC1"/>
    <property type="match status" value="1"/>
</dbReference>
<dbReference type="Proteomes" id="UP000198611">
    <property type="component" value="Unassembled WGS sequence"/>
</dbReference>
<dbReference type="PANTHER" id="PTHR36924:SF1">
    <property type="entry name" value="ANTITOXIN HIGA-1"/>
    <property type="match status" value="1"/>
</dbReference>
<dbReference type="SUPFAM" id="SSF47413">
    <property type="entry name" value="lambda repressor-like DNA-binding domains"/>
    <property type="match status" value="1"/>
</dbReference>
<reference evidence="4 5" key="1">
    <citation type="submission" date="2016-10" db="EMBL/GenBank/DDBJ databases">
        <authorList>
            <person name="de Groot N.N."/>
        </authorList>
    </citation>
    <scope>NUCLEOTIDE SEQUENCE [LARGE SCALE GENOMIC DNA]</scope>
    <source>
        <strain evidence="4 5">HL3</strain>
    </source>
</reference>
<evidence type="ECO:0000256" key="2">
    <source>
        <dbReference type="SAM" id="MobiDB-lite"/>
    </source>
</evidence>
<name>A0A1I1NHL6_9GAMM</name>
<evidence type="ECO:0000259" key="3">
    <source>
        <dbReference type="PROSITE" id="PS50943"/>
    </source>
</evidence>
<dbReference type="EMBL" id="FOMJ01000001">
    <property type="protein sequence ID" value="SFC96985.1"/>
    <property type="molecule type" value="Genomic_DNA"/>
</dbReference>
<dbReference type="RefSeq" id="WP_093426957.1">
    <property type="nucleotide sequence ID" value="NZ_FOMJ01000001.1"/>
</dbReference>
<sequence>MTIERDELSSLVLEEDAGAEREDPITPGEILREDFMDPLGLSAAALARALGVPANRITALLKGERGVTADTALRLSRYFGTTPEFWMRLQSEYELRRARQTIAGEIERTVSPRVA</sequence>
<organism evidence="4 5">
    <name type="scientific">Thiohalospira halophila DSM 15071</name>
    <dbReference type="NCBI Taxonomy" id="1123397"/>
    <lineage>
        <taxon>Bacteria</taxon>
        <taxon>Pseudomonadati</taxon>
        <taxon>Pseudomonadota</taxon>
        <taxon>Gammaproteobacteria</taxon>
        <taxon>Thiohalospirales</taxon>
        <taxon>Thiohalospiraceae</taxon>
        <taxon>Thiohalospira</taxon>
    </lineage>
</organism>
<protein>
    <submittedName>
        <fullName evidence="4">Addiction module antidote protein, HigA family</fullName>
    </submittedName>
</protein>
<evidence type="ECO:0000313" key="5">
    <source>
        <dbReference type="Proteomes" id="UP000198611"/>
    </source>
</evidence>
<feature type="domain" description="HTH cro/C1-type" evidence="3">
    <location>
        <begin position="39"/>
        <end position="86"/>
    </location>
</feature>
<dbReference type="PANTHER" id="PTHR36924">
    <property type="entry name" value="ANTITOXIN HIGA-1"/>
    <property type="match status" value="1"/>
</dbReference>
<dbReference type="InterPro" id="IPR001387">
    <property type="entry name" value="Cro/C1-type_HTH"/>
</dbReference>
<gene>
    <name evidence="4" type="ORF">SAMN05660831_00278</name>
</gene>
<dbReference type="Pfam" id="PF01381">
    <property type="entry name" value="HTH_3"/>
    <property type="match status" value="1"/>
</dbReference>
<dbReference type="NCBIfam" id="TIGR02607">
    <property type="entry name" value="antidote_HigA"/>
    <property type="match status" value="1"/>
</dbReference>
<dbReference type="SMART" id="SM00530">
    <property type="entry name" value="HTH_XRE"/>
    <property type="match status" value="1"/>
</dbReference>
<dbReference type="OrthoDB" id="9793869at2"/>
<accession>A0A1I1NHL6</accession>
<feature type="region of interest" description="Disordered" evidence="2">
    <location>
        <begin position="1"/>
        <end position="26"/>
    </location>
</feature>
<evidence type="ECO:0000256" key="1">
    <source>
        <dbReference type="ARBA" id="ARBA00023125"/>
    </source>
</evidence>
<evidence type="ECO:0000313" key="4">
    <source>
        <dbReference type="EMBL" id="SFC96985.1"/>
    </source>
</evidence>
<dbReference type="GO" id="GO:0003677">
    <property type="term" value="F:DNA binding"/>
    <property type="evidence" value="ECO:0007669"/>
    <property type="project" value="UniProtKB-KW"/>
</dbReference>
<dbReference type="InterPro" id="IPR010982">
    <property type="entry name" value="Lambda_DNA-bd_dom_sf"/>
</dbReference>
<dbReference type="AlphaFoldDB" id="A0A1I1NHL6"/>
<keyword evidence="1" id="KW-0238">DNA-binding</keyword>